<comment type="similarity">
    <text evidence="1">Belongs to the IF-1 family.</text>
</comment>
<dbReference type="SUPFAM" id="SSF50249">
    <property type="entry name" value="Nucleic acid-binding proteins"/>
    <property type="match status" value="1"/>
</dbReference>
<dbReference type="InterPro" id="IPR012340">
    <property type="entry name" value="NA-bd_OB-fold"/>
</dbReference>
<dbReference type="PANTHER" id="PTHR33370:SF1">
    <property type="entry name" value="TRANSLATION INITIATION FACTOR IF-1, CHLOROPLASTIC"/>
    <property type="match status" value="1"/>
</dbReference>
<evidence type="ECO:0000256" key="1">
    <source>
        <dbReference type="ARBA" id="ARBA00010939"/>
    </source>
</evidence>
<dbReference type="Proteomes" id="UP001526143">
    <property type="component" value="Unassembled WGS sequence"/>
</dbReference>
<keyword evidence="7" id="KW-1185">Reference proteome</keyword>
<name>A0ABT3B248_9CYAN</name>
<dbReference type="EMBL" id="JAOWRF010000251">
    <property type="protein sequence ID" value="MCV3215305.1"/>
    <property type="molecule type" value="Genomic_DNA"/>
</dbReference>
<evidence type="ECO:0000256" key="2">
    <source>
        <dbReference type="ARBA" id="ARBA00022540"/>
    </source>
</evidence>
<evidence type="ECO:0000256" key="3">
    <source>
        <dbReference type="ARBA" id="ARBA00022917"/>
    </source>
</evidence>
<dbReference type="GO" id="GO:0003743">
    <property type="term" value="F:translation initiation factor activity"/>
    <property type="evidence" value="ECO:0007669"/>
    <property type="project" value="UniProtKB-KW"/>
</dbReference>
<evidence type="ECO:0000259" key="5">
    <source>
        <dbReference type="PROSITE" id="PS50832"/>
    </source>
</evidence>
<dbReference type="Pfam" id="PF01176">
    <property type="entry name" value="eIF-1a"/>
    <property type="match status" value="1"/>
</dbReference>
<dbReference type="InterPro" id="IPR004368">
    <property type="entry name" value="TIF_IF1"/>
</dbReference>
<evidence type="ECO:0000313" key="7">
    <source>
        <dbReference type="Proteomes" id="UP001526143"/>
    </source>
</evidence>
<dbReference type="InterPro" id="IPR006196">
    <property type="entry name" value="RNA-binding_domain_S1_IF1"/>
</dbReference>
<keyword evidence="3 4" id="KW-0648">Protein biosynthesis</keyword>
<dbReference type="Gene3D" id="2.40.50.140">
    <property type="entry name" value="Nucleic acid-binding proteins"/>
    <property type="match status" value="1"/>
</dbReference>
<evidence type="ECO:0000313" key="6">
    <source>
        <dbReference type="EMBL" id="MCV3215305.1"/>
    </source>
</evidence>
<proteinExistence type="inferred from homology"/>
<organism evidence="6 7">
    <name type="scientific">Plectonema radiosum NIES-515</name>
    <dbReference type="NCBI Taxonomy" id="2986073"/>
    <lineage>
        <taxon>Bacteria</taxon>
        <taxon>Bacillati</taxon>
        <taxon>Cyanobacteriota</taxon>
        <taxon>Cyanophyceae</taxon>
        <taxon>Oscillatoriophycideae</taxon>
        <taxon>Oscillatoriales</taxon>
        <taxon>Microcoleaceae</taxon>
        <taxon>Plectonema</taxon>
    </lineage>
</organism>
<gene>
    <name evidence="6" type="ORF">OGM63_17605</name>
</gene>
<dbReference type="PANTHER" id="PTHR33370">
    <property type="entry name" value="TRANSLATION INITIATION FACTOR IF-1, CHLOROPLASTIC"/>
    <property type="match status" value="1"/>
</dbReference>
<accession>A0ABT3B248</accession>
<evidence type="ECO:0000256" key="4">
    <source>
        <dbReference type="PROSITE-ProRule" id="PRU00181"/>
    </source>
</evidence>
<sequence>MVELDNGSNILAYLPLKKRYHIKFSPGERVKVELTPYDLTKGKITSRLRKK</sequence>
<keyword evidence="2 4" id="KW-0396">Initiation factor</keyword>
<comment type="caution">
    <text evidence="6">The sequence shown here is derived from an EMBL/GenBank/DDBJ whole genome shotgun (WGS) entry which is preliminary data.</text>
</comment>
<feature type="domain" description="S1-like" evidence="5">
    <location>
        <begin position="1"/>
        <end position="49"/>
    </location>
</feature>
<dbReference type="PROSITE" id="PS50832">
    <property type="entry name" value="S1_IF1_TYPE"/>
    <property type="match status" value="1"/>
</dbReference>
<protein>
    <submittedName>
        <fullName evidence="6">Translation initiation factor IF-1</fullName>
    </submittedName>
</protein>
<reference evidence="6 7" key="1">
    <citation type="submission" date="2022-10" db="EMBL/GenBank/DDBJ databases">
        <title>Identification of biosynthetic pathway for the production of the potent trypsin inhibitor radiosumin.</title>
        <authorList>
            <person name="Fewer D.P."/>
            <person name="Delbaje E."/>
            <person name="Ouyang X."/>
            <person name="Agostino P.D."/>
            <person name="Wahlsten M."/>
            <person name="Jokela J."/>
            <person name="Permi P."/>
            <person name="Haapaniemi E."/>
            <person name="Koistinen H."/>
        </authorList>
    </citation>
    <scope>NUCLEOTIDE SEQUENCE [LARGE SCALE GENOMIC DNA]</scope>
    <source>
        <strain evidence="6 7">NIES-515</strain>
    </source>
</reference>
<dbReference type="RefSeq" id="WP_263746923.1">
    <property type="nucleotide sequence ID" value="NZ_JAOWRF010000251.1"/>
</dbReference>